<feature type="region of interest" description="Disordered" evidence="1">
    <location>
        <begin position="1"/>
        <end position="75"/>
    </location>
</feature>
<accession>U2QC59</accession>
<evidence type="ECO:0000256" key="1">
    <source>
        <dbReference type="SAM" id="MobiDB-lite"/>
    </source>
</evidence>
<gene>
    <name evidence="2" type="ORF">HMPREF9135_0640</name>
</gene>
<dbReference type="Proteomes" id="UP000016648">
    <property type="component" value="Unassembled WGS sequence"/>
</dbReference>
<protein>
    <submittedName>
        <fullName evidence="2">Uncharacterized protein</fullName>
    </submittedName>
</protein>
<feature type="compositionally biased region" description="Basic and acidic residues" evidence="1">
    <location>
        <begin position="28"/>
        <end position="58"/>
    </location>
</feature>
<organism evidence="2 3">
    <name type="scientific">Segatella baroniae F0067</name>
    <dbReference type="NCBI Taxonomy" id="1115809"/>
    <lineage>
        <taxon>Bacteria</taxon>
        <taxon>Pseudomonadati</taxon>
        <taxon>Bacteroidota</taxon>
        <taxon>Bacteroidia</taxon>
        <taxon>Bacteroidales</taxon>
        <taxon>Prevotellaceae</taxon>
        <taxon>Segatella</taxon>
    </lineage>
</organism>
<dbReference type="PATRIC" id="fig|1115809.3.peg.1642"/>
<evidence type="ECO:0000313" key="2">
    <source>
        <dbReference type="EMBL" id="ERK38898.1"/>
    </source>
</evidence>
<reference evidence="2 3" key="1">
    <citation type="submission" date="2013-08" db="EMBL/GenBank/DDBJ databases">
        <authorList>
            <person name="Durkin A.S."/>
            <person name="Haft D.R."/>
            <person name="McCorrison J."/>
            <person name="Torralba M."/>
            <person name="Gillis M."/>
            <person name="Haft D.H."/>
            <person name="Methe B."/>
            <person name="Sutton G."/>
            <person name="Nelson K.E."/>
        </authorList>
    </citation>
    <scope>NUCLEOTIDE SEQUENCE [LARGE SCALE GENOMIC DNA]</scope>
    <source>
        <strain evidence="2 3">F0067</strain>
    </source>
</reference>
<keyword evidence="3" id="KW-1185">Reference proteome</keyword>
<comment type="caution">
    <text evidence="2">The sequence shown here is derived from an EMBL/GenBank/DDBJ whole genome shotgun (WGS) entry which is preliminary data.</text>
</comment>
<proteinExistence type="predicted"/>
<sequence>MLSHAKKAASAKPFAHFHAAEAQFPARHQTEMTRHAPRDDRPTRRVKDMERPSFHGKNDQTSLPRLTKTKAGKQP</sequence>
<evidence type="ECO:0000313" key="3">
    <source>
        <dbReference type="Proteomes" id="UP000016648"/>
    </source>
</evidence>
<name>U2QC59_9BACT</name>
<dbReference type="EMBL" id="AWEY01000032">
    <property type="protein sequence ID" value="ERK38898.1"/>
    <property type="molecule type" value="Genomic_DNA"/>
</dbReference>
<dbReference type="AlphaFoldDB" id="U2QC59"/>